<evidence type="ECO:0000256" key="3">
    <source>
        <dbReference type="ARBA" id="ARBA00023274"/>
    </source>
</evidence>
<comment type="similarity">
    <text evidence="1 4">Belongs to the bacterial ribosomal protein bL35 family.</text>
</comment>
<dbReference type="EMBL" id="MVBO01000002">
    <property type="protein sequence ID" value="OZJ06748.1"/>
    <property type="molecule type" value="Genomic_DNA"/>
</dbReference>
<evidence type="ECO:0000256" key="5">
    <source>
        <dbReference type="SAM" id="MobiDB-lite"/>
    </source>
</evidence>
<organism evidence="6 7">
    <name type="scientific">Bifiguratus adelaidae</name>
    <dbReference type="NCBI Taxonomy" id="1938954"/>
    <lineage>
        <taxon>Eukaryota</taxon>
        <taxon>Fungi</taxon>
        <taxon>Fungi incertae sedis</taxon>
        <taxon>Mucoromycota</taxon>
        <taxon>Mucoromycotina</taxon>
        <taxon>Endogonomycetes</taxon>
        <taxon>Endogonales</taxon>
        <taxon>Endogonales incertae sedis</taxon>
        <taxon>Bifiguratus</taxon>
    </lineage>
</organism>
<dbReference type="SUPFAM" id="SSF143034">
    <property type="entry name" value="L35p-like"/>
    <property type="match status" value="1"/>
</dbReference>
<feature type="region of interest" description="Disordered" evidence="5">
    <location>
        <begin position="1"/>
        <end position="66"/>
    </location>
</feature>
<dbReference type="InterPro" id="IPR001706">
    <property type="entry name" value="Ribosomal_bL35"/>
</dbReference>
<keyword evidence="3 4" id="KW-0687">Ribonucleoprotein</keyword>
<keyword evidence="7" id="KW-1185">Reference proteome</keyword>
<name>A0A261Y845_9FUNG</name>
<accession>A0A261Y845</accession>
<proteinExistence type="inferred from homology"/>
<dbReference type="HAMAP" id="MF_00514">
    <property type="entry name" value="Ribosomal_bL35"/>
    <property type="match status" value="1"/>
</dbReference>
<dbReference type="GO" id="GO:0015934">
    <property type="term" value="C:large ribosomal subunit"/>
    <property type="evidence" value="ECO:0007669"/>
    <property type="project" value="TreeGrafter"/>
</dbReference>
<dbReference type="AlphaFoldDB" id="A0A261Y845"/>
<reference evidence="6 7" key="1">
    <citation type="journal article" date="2017" name="Mycologia">
        <title>Bifiguratus adelaidae, gen. et sp. nov., a new member of Mucoromycotina in endophytic and soil-dwelling habitats.</title>
        <authorList>
            <person name="Torres-Cruz T.J."/>
            <person name="Billingsley Tobias T.L."/>
            <person name="Almatruk M."/>
            <person name="Hesse C."/>
            <person name="Kuske C.R."/>
            <person name="Desiro A."/>
            <person name="Benucci G.M."/>
            <person name="Bonito G."/>
            <person name="Stajich J.E."/>
            <person name="Dunlap C."/>
            <person name="Arnold A.E."/>
            <person name="Porras-Alfaro A."/>
        </authorList>
    </citation>
    <scope>NUCLEOTIDE SEQUENCE [LARGE SCALE GENOMIC DNA]</scope>
    <source>
        <strain evidence="6 7">AZ0501</strain>
    </source>
</reference>
<protein>
    <recommendedName>
        <fullName evidence="4">50S ribosomal protein L35</fullName>
    </recommendedName>
</protein>
<dbReference type="GO" id="GO:0006412">
    <property type="term" value="P:translation"/>
    <property type="evidence" value="ECO:0007669"/>
    <property type="project" value="InterPro"/>
</dbReference>
<evidence type="ECO:0000256" key="2">
    <source>
        <dbReference type="ARBA" id="ARBA00022980"/>
    </source>
</evidence>
<dbReference type="NCBIfam" id="TIGR00001">
    <property type="entry name" value="rpmI_bact"/>
    <property type="match status" value="1"/>
</dbReference>
<evidence type="ECO:0000313" key="6">
    <source>
        <dbReference type="EMBL" id="OZJ06748.1"/>
    </source>
</evidence>
<dbReference type="Pfam" id="PF01632">
    <property type="entry name" value="Ribosomal_L35p"/>
    <property type="match status" value="1"/>
</dbReference>
<dbReference type="InterPro" id="IPR021137">
    <property type="entry name" value="Ribosomal_bL35-like"/>
</dbReference>
<dbReference type="Gene3D" id="4.10.410.60">
    <property type="match status" value="1"/>
</dbReference>
<dbReference type="PRINTS" id="PR00064">
    <property type="entry name" value="RIBOSOMALL35"/>
</dbReference>
<dbReference type="GO" id="GO:0003735">
    <property type="term" value="F:structural constituent of ribosome"/>
    <property type="evidence" value="ECO:0007669"/>
    <property type="project" value="InterPro"/>
</dbReference>
<dbReference type="PANTHER" id="PTHR33343">
    <property type="entry name" value="54S RIBOSOMAL PROTEIN BL35M"/>
    <property type="match status" value="1"/>
</dbReference>
<dbReference type="PROSITE" id="PS00936">
    <property type="entry name" value="RIBOSOMAL_L35"/>
    <property type="match status" value="1"/>
</dbReference>
<dbReference type="Proteomes" id="UP000242875">
    <property type="component" value="Unassembled WGS sequence"/>
</dbReference>
<feature type="compositionally biased region" description="Basic residues" evidence="5">
    <location>
        <begin position="57"/>
        <end position="66"/>
    </location>
</feature>
<gene>
    <name evidence="6" type="ORF">BZG36_00397</name>
</gene>
<keyword evidence="2 4" id="KW-0689">Ribosomal protein</keyword>
<dbReference type="PANTHER" id="PTHR33343:SF1">
    <property type="entry name" value="LARGE RIBOSOMAL SUBUNIT PROTEIN BL35M"/>
    <property type="match status" value="1"/>
</dbReference>
<dbReference type="InterPro" id="IPR037229">
    <property type="entry name" value="Ribosomal_bL35_sf"/>
</dbReference>
<sequence length="66" mass="7663">MSQKLKTHSGAKKRFMPTSKGNFKRWHVGRRHLNLSLSPERSNRLAKSALADSTQKQKLRRLMPYA</sequence>
<evidence type="ECO:0000313" key="7">
    <source>
        <dbReference type="Proteomes" id="UP000242875"/>
    </source>
</evidence>
<dbReference type="InterPro" id="IPR018265">
    <property type="entry name" value="Ribosomal_bL35_CS"/>
</dbReference>
<dbReference type="FunFam" id="4.10.410.60:FF:000001">
    <property type="entry name" value="50S ribosomal protein L35"/>
    <property type="match status" value="1"/>
</dbReference>
<evidence type="ECO:0000256" key="1">
    <source>
        <dbReference type="ARBA" id="ARBA00006598"/>
    </source>
</evidence>
<dbReference type="OrthoDB" id="162638at2759"/>
<evidence type="ECO:0000256" key="4">
    <source>
        <dbReference type="RuleBase" id="RU000568"/>
    </source>
</evidence>
<comment type="caution">
    <text evidence="6">The sequence shown here is derived from an EMBL/GenBank/DDBJ whole genome shotgun (WGS) entry which is preliminary data.</text>
</comment>
<feature type="compositionally biased region" description="Basic residues" evidence="5">
    <location>
        <begin position="1"/>
        <end position="15"/>
    </location>
</feature>
<feature type="compositionally biased region" description="Basic residues" evidence="5">
    <location>
        <begin position="22"/>
        <end position="33"/>
    </location>
</feature>